<reference evidence="7" key="1">
    <citation type="journal article" date="2019" name="Int. J. Syst. Evol. Microbiol.">
        <title>The Global Catalogue of Microorganisms (GCM) 10K type strain sequencing project: providing services to taxonomists for standard genome sequencing and annotation.</title>
        <authorList>
            <consortium name="The Broad Institute Genomics Platform"/>
            <consortium name="The Broad Institute Genome Sequencing Center for Infectious Disease"/>
            <person name="Wu L."/>
            <person name="Ma J."/>
        </authorList>
    </citation>
    <scope>NUCLEOTIDE SEQUENCE [LARGE SCALE GENOMIC DNA]</scope>
    <source>
        <strain evidence="7">S1</strain>
    </source>
</reference>
<dbReference type="RefSeq" id="WP_380166823.1">
    <property type="nucleotide sequence ID" value="NZ_JBHTNU010000018.1"/>
</dbReference>
<keyword evidence="3 5" id="KW-1133">Transmembrane helix</keyword>
<dbReference type="NCBIfam" id="NF002796">
    <property type="entry name" value="PRK02935.1"/>
    <property type="match status" value="1"/>
</dbReference>
<keyword evidence="7" id="KW-1185">Reference proteome</keyword>
<evidence type="ECO:0000256" key="1">
    <source>
        <dbReference type="ARBA" id="ARBA00022475"/>
    </source>
</evidence>
<proteinExistence type="predicted"/>
<name>A0ABW4CE09_9BACL</name>
<accession>A0ABW4CE09</accession>
<keyword evidence="4 5" id="KW-0472">Membrane</keyword>
<feature type="transmembrane region" description="Helical" evidence="5">
    <location>
        <begin position="12"/>
        <end position="31"/>
    </location>
</feature>
<dbReference type="Proteomes" id="UP001597282">
    <property type="component" value="Unassembled WGS sequence"/>
</dbReference>
<evidence type="ECO:0000256" key="5">
    <source>
        <dbReference type="SAM" id="Phobius"/>
    </source>
</evidence>
<keyword evidence="1" id="KW-1003">Cell membrane</keyword>
<dbReference type="EMBL" id="JBHTNU010000018">
    <property type="protein sequence ID" value="MFD1428171.1"/>
    <property type="molecule type" value="Genomic_DNA"/>
</dbReference>
<feature type="transmembrane region" description="Helical" evidence="5">
    <location>
        <begin position="37"/>
        <end position="56"/>
    </location>
</feature>
<evidence type="ECO:0000313" key="7">
    <source>
        <dbReference type="Proteomes" id="UP001597282"/>
    </source>
</evidence>
<keyword evidence="2 5" id="KW-0812">Transmembrane</keyword>
<gene>
    <name evidence="6" type="ORF">ACFQ4Y_14780</name>
</gene>
<evidence type="ECO:0000313" key="6">
    <source>
        <dbReference type="EMBL" id="MFD1428171.1"/>
    </source>
</evidence>
<evidence type="ECO:0000256" key="4">
    <source>
        <dbReference type="ARBA" id="ARBA00023136"/>
    </source>
</evidence>
<dbReference type="Pfam" id="PF11023">
    <property type="entry name" value="DUF2614"/>
    <property type="match status" value="1"/>
</dbReference>
<organism evidence="6 7">
    <name type="scientific">Kroppenstedtia sanguinis</name>
    <dbReference type="NCBI Taxonomy" id="1380684"/>
    <lineage>
        <taxon>Bacteria</taxon>
        <taxon>Bacillati</taxon>
        <taxon>Bacillota</taxon>
        <taxon>Bacilli</taxon>
        <taxon>Bacillales</taxon>
        <taxon>Thermoactinomycetaceae</taxon>
        <taxon>Kroppenstedtia</taxon>
    </lineage>
</organism>
<dbReference type="InterPro" id="IPR020912">
    <property type="entry name" value="UPF0295"/>
</dbReference>
<sequence length="113" mass="12497">MLFASKINRFRTIALLMIFMGMGIMYLGFIWPAAMMVFFVLGLFGVASSVVIYFWVGILSTQALQVECPECERTTKVLGKMDRCMHCGAHLTMDRSLATEATSSSQSPGPDSQ</sequence>
<evidence type="ECO:0000256" key="3">
    <source>
        <dbReference type="ARBA" id="ARBA00022989"/>
    </source>
</evidence>
<protein>
    <submittedName>
        <fullName evidence="6">DUF2614 family zinc ribbon-containing protein</fullName>
    </submittedName>
</protein>
<evidence type="ECO:0000256" key="2">
    <source>
        <dbReference type="ARBA" id="ARBA00022692"/>
    </source>
</evidence>
<comment type="caution">
    <text evidence="6">The sequence shown here is derived from an EMBL/GenBank/DDBJ whole genome shotgun (WGS) entry which is preliminary data.</text>
</comment>